<dbReference type="HOGENOM" id="CLU_115811_1_0_4"/>
<dbReference type="Proteomes" id="UP000008332">
    <property type="component" value="Chromosome"/>
</dbReference>
<dbReference type="KEGG" id="rfr:Rfer_2457"/>
<evidence type="ECO:0000313" key="1">
    <source>
        <dbReference type="EMBL" id="ABD70174.1"/>
    </source>
</evidence>
<evidence type="ECO:0000313" key="2">
    <source>
        <dbReference type="Proteomes" id="UP000008332"/>
    </source>
</evidence>
<proteinExistence type="predicted"/>
<dbReference type="eggNOG" id="COG3749">
    <property type="taxonomic scope" value="Bacteria"/>
</dbReference>
<accession>Q21VM9</accession>
<name>Q21VM9_ALBFT</name>
<dbReference type="AlphaFoldDB" id="Q21VM9"/>
<dbReference type="RefSeq" id="WP_011464742.1">
    <property type="nucleotide sequence ID" value="NC_007908.1"/>
</dbReference>
<gene>
    <name evidence="1" type="ordered locus">Rfer_2457</name>
</gene>
<keyword evidence="2" id="KW-1185">Reference proteome</keyword>
<dbReference type="STRING" id="338969.Rfer_2457"/>
<dbReference type="Pfam" id="PF06073">
    <property type="entry name" value="DUF934"/>
    <property type="match status" value="1"/>
</dbReference>
<reference evidence="2" key="1">
    <citation type="submission" date="2006-02" db="EMBL/GenBank/DDBJ databases">
        <title>Complete sequence of chromosome of Rhodoferax ferrireducens DSM 15236.</title>
        <authorList>
            <person name="Copeland A."/>
            <person name="Lucas S."/>
            <person name="Lapidus A."/>
            <person name="Barry K."/>
            <person name="Detter J.C."/>
            <person name="Glavina del Rio T."/>
            <person name="Hammon N."/>
            <person name="Israni S."/>
            <person name="Pitluck S."/>
            <person name="Brettin T."/>
            <person name="Bruce D."/>
            <person name="Han C."/>
            <person name="Tapia R."/>
            <person name="Gilna P."/>
            <person name="Kiss H."/>
            <person name="Schmutz J."/>
            <person name="Larimer F."/>
            <person name="Land M."/>
            <person name="Kyrpides N."/>
            <person name="Ivanova N."/>
            <person name="Richardson P."/>
        </authorList>
    </citation>
    <scope>NUCLEOTIDE SEQUENCE [LARGE SCALE GENOMIC DNA]</scope>
    <source>
        <strain evidence="2">ATCC BAA-621 / DSM 15236 / T118</strain>
    </source>
</reference>
<dbReference type="InterPro" id="IPR008318">
    <property type="entry name" value="UCP030820"/>
</dbReference>
<organism evidence="1 2">
    <name type="scientific">Albidiferax ferrireducens (strain ATCC BAA-621 / DSM 15236 / T118)</name>
    <name type="common">Rhodoferax ferrireducens</name>
    <dbReference type="NCBI Taxonomy" id="338969"/>
    <lineage>
        <taxon>Bacteria</taxon>
        <taxon>Pseudomonadati</taxon>
        <taxon>Pseudomonadota</taxon>
        <taxon>Betaproteobacteria</taxon>
        <taxon>Burkholderiales</taxon>
        <taxon>Comamonadaceae</taxon>
        <taxon>Rhodoferax</taxon>
    </lineage>
</organism>
<dbReference type="EMBL" id="CP000267">
    <property type="protein sequence ID" value="ABD70174.1"/>
    <property type="molecule type" value="Genomic_DNA"/>
</dbReference>
<protein>
    <submittedName>
        <fullName evidence="1">Uncharacterized conserved protein UCP030820</fullName>
    </submittedName>
</protein>
<dbReference type="OrthoDB" id="9800421at2"/>
<sequence>MQNTLKLIAANLDSTLATGLNVINLANDADPRTVALAGVDRVELNFPKFTDGRAFSQALLLRRRLGFKGEIRATGDVLIDQVLQMQRSGFDAAVLRADQDIEQAQRQLERFSGFYQGDVQRAPLFAAATGVSAGVKTPKELRHERH</sequence>